<evidence type="ECO:0000256" key="1">
    <source>
        <dbReference type="ARBA" id="ARBA00010641"/>
    </source>
</evidence>
<dbReference type="Pfam" id="PF04542">
    <property type="entry name" value="Sigma70_r2"/>
    <property type="match status" value="1"/>
</dbReference>
<evidence type="ECO:0000313" key="8">
    <source>
        <dbReference type="Proteomes" id="UP001041814"/>
    </source>
</evidence>
<keyword evidence="3" id="KW-0731">Sigma factor</keyword>
<dbReference type="RefSeq" id="WP_200380344.1">
    <property type="nucleotide sequence ID" value="NZ_NRRU01000176.1"/>
</dbReference>
<accession>A0ABS1E0K3</accession>
<evidence type="ECO:0000259" key="6">
    <source>
        <dbReference type="Pfam" id="PF08281"/>
    </source>
</evidence>
<gene>
    <name evidence="7" type="ORF">CKO43_24495</name>
</gene>
<dbReference type="PANTHER" id="PTHR43133:SF63">
    <property type="entry name" value="RNA POLYMERASE SIGMA FACTOR FECI-RELATED"/>
    <property type="match status" value="1"/>
</dbReference>
<reference evidence="7" key="1">
    <citation type="submission" date="2017-08" db="EMBL/GenBank/DDBJ databases">
        <authorList>
            <person name="Imhoff J.F."/>
            <person name="Rahn T."/>
            <person name="Kuenzel S."/>
            <person name="Neulinger S.C."/>
        </authorList>
    </citation>
    <scope>NUCLEOTIDE SEQUENCE</scope>
    <source>
        <strain evidence="7">IM 151</strain>
    </source>
</reference>
<dbReference type="PANTHER" id="PTHR43133">
    <property type="entry name" value="RNA POLYMERASE ECF-TYPE SIGMA FACTO"/>
    <property type="match status" value="1"/>
</dbReference>
<dbReference type="InterPro" id="IPR014284">
    <property type="entry name" value="RNA_pol_sigma-70_dom"/>
</dbReference>
<evidence type="ECO:0000256" key="2">
    <source>
        <dbReference type="ARBA" id="ARBA00023015"/>
    </source>
</evidence>
<feature type="domain" description="RNA polymerase sigma factor 70 region 4 type 2" evidence="6">
    <location>
        <begin position="111"/>
        <end position="163"/>
    </location>
</feature>
<keyword evidence="8" id="KW-1185">Reference proteome</keyword>
<organism evidence="7 8">
    <name type="scientific">Rubrivivax gelatinosus</name>
    <name type="common">Rhodocyclus gelatinosus</name>
    <name type="synonym">Rhodopseudomonas gelatinosa</name>
    <dbReference type="NCBI Taxonomy" id="28068"/>
    <lineage>
        <taxon>Bacteria</taxon>
        <taxon>Pseudomonadati</taxon>
        <taxon>Pseudomonadota</taxon>
        <taxon>Betaproteobacteria</taxon>
        <taxon>Burkholderiales</taxon>
        <taxon>Sphaerotilaceae</taxon>
        <taxon>Rubrivivax</taxon>
    </lineage>
</organism>
<evidence type="ECO:0000256" key="4">
    <source>
        <dbReference type="ARBA" id="ARBA00023163"/>
    </source>
</evidence>
<dbReference type="Gene3D" id="1.10.1740.10">
    <property type="match status" value="1"/>
</dbReference>
<dbReference type="InterPro" id="IPR039425">
    <property type="entry name" value="RNA_pol_sigma-70-like"/>
</dbReference>
<dbReference type="InterPro" id="IPR007627">
    <property type="entry name" value="RNA_pol_sigma70_r2"/>
</dbReference>
<protein>
    <submittedName>
        <fullName evidence="7">RNA polymerase subunit sigma</fullName>
    </submittedName>
</protein>
<dbReference type="SUPFAM" id="SSF88659">
    <property type="entry name" value="Sigma3 and sigma4 domains of RNA polymerase sigma factors"/>
    <property type="match status" value="1"/>
</dbReference>
<evidence type="ECO:0000259" key="5">
    <source>
        <dbReference type="Pfam" id="PF04542"/>
    </source>
</evidence>
<reference evidence="7" key="2">
    <citation type="journal article" date="2020" name="Microorganisms">
        <title>Osmotic Adaptation and Compatible Solute Biosynthesis of Phototrophic Bacteria as Revealed from Genome Analyses.</title>
        <authorList>
            <person name="Imhoff J.F."/>
            <person name="Rahn T."/>
            <person name="Kunzel S."/>
            <person name="Keller A."/>
            <person name="Neulinger S.C."/>
        </authorList>
    </citation>
    <scope>NUCLEOTIDE SEQUENCE</scope>
    <source>
        <strain evidence="7">IM 151</strain>
    </source>
</reference>
<keyword evidence="4" id="KW-0804">Transcription</keyword>
<name>A0ABS1E0K3_RUBGE</name>
<dbReference type="InterPro" id="IPR013249">
    <property type="entry name" value="RNA_pol_sigma70_r4_t2"/>
</dbReference>
<dbReference type="Pfam" id="PF08281">
    <property type="entry name" value="Sigma70_r4_2"/>
    <property type="match status" value="1"/>
</dbReference>
<dbReference type="NCBIfam" id="TIGR02937">
    <property type="entry name" value="sigma70-ECF"/>
    <property type="match status" value="1"/>
</dbReference>
<keyword evidence="2" id="KW-0805">Transcription regulation</keyword>
<dbReference type="Gene3D" id="1.10.10.10">
    <property type="entry name" value="Winged helix-like DNA-binding domain superfamily/Winged helix DNA-binding domain"/>
    <property type="match status" value="1"/>
</dbReference>
<dbReference type="InterPro" id="IPR036388">
    <property type="entry name" value="WH-like_DNA-bd_sf"/>
</dbReference>
<dbReference type="InterPro" id="IPR013324">
    <property type="entry name" value="RNA_pol_sigma_r3/r4-like"/>
</dbReference>
<dbReference type="Proteomes" id="UP001041814">
    <property type="component" value="Unassembled WGS sequence"/>
</dbReference>
<comment type="caution">
    <text evidence="7">The sequence shown here is derived from an EMBL/GenBank/DDBJ whole genome shotgun (WGS) entry which is preliminary data.</text>
</comment>
<dbReference type="EMBL" id="NRRU01000176">
    <property type="protein sequence ID" value="MBK1715911.1"/>
    <property type="molecule type" value="Genomic_DNA"/>
</dbReference>
<evidence type="ECO:0000313" key="7">
    <source>
        <dbReference type="EMBL" id="MBK1715911.1"/>
    </source>
</evidence>
<feature type="domain" description="RNA polymerase sigma-70 region 2" evidence="5">
    <location>
        <begin position="14"/>
        <end position="79"/>
    </location>
</feature>
<dbReference type="SUPFAM" id="SSF88946">
    <property type="entry name" value="Sigma2 domain of RNA polymerase sigma factors"/>
    <property type="match status" value="1"/>
</dbReference>
<evidence type="ECO:0000256" key="3">
    <source>
        <dbReference type="ARBA" id="ARBA00023082"/>
    </source>
</evidence>
<sequence>MSADQALNQQLRTLYVDHHGWLQGWLRRRLGNAADAADLAHDAFVRLLVAPRRFDSPPAARVYLRTMANGLCVDLWRRREVEQAWLQALAAQPAALAPSAEQRAIVVETLLQVGAMLARLSPRAAAAFVMAQVDGMPYREIAAALGVSERMVKKYVAQAMLQCALIEAGLA</sequence>
<comment type="similarity">
    <text evidence="1">Belongs to the sigma-70 factor family. ECF subfamily.</text>
</comment>
<proteinExistence type="inferred from homology"/>
<dbReference type="InterPro" id="IPR013325">
    <property type="entry name" value="RNA_pol_sigma_r2"/>
</dbReference>